<gene>
    <name evidence="1" type="ORF">HGM15179_007649</name>
</gene>
<evidence type="ECO:0000313" key="2">
    <source>
        <dbReference type="Proteomes" id="UP000796761"/>
    </source>
</evidence>
<accession>A0A8K1GIC0</accession>
<comment type="caution">
    <text evidence="1">The sequence shown here is derived from an EMBL/GenBank/DDBJ whole genome shotgun (WGS) entry which is preliminary data.</text>
</comment>
<keyword evidence="2" id="KW-1185">Reference proteome</keyword>
<dbReference type="AlphaFoldDB" id="A0A8K1GIC0"/>
<dbReference type="Proteomes" id="UP000796761">
    <property type="component" value="Unassembled WGS sequence"/>
</dbReference>
<evidence type="ECO:0000313" key="1">
    <source>
        <dbReference type="EMBL" id="TRZ19446.1"/>
    </source>
</evidence>
<reference evidence="1" key="1">
    <citation type="submission" date="2019-04" db="EMBL/GenBank/DDBJ databases">
        <title>Genome assembly of Zosterops borbonicus 15179.</title>
        <authorList>
            <person name="Leroy T."/>
            <person name="Anselmetti Y."/>
            <person name="Tilak M.-K."/>
            <person name="Nabholz B."/>
        </authorList>
    </citation>
    <scope>NUCLEOTIDE SEQUENCE</scope>
    <source>
        <strain evidence="1">HGM_15179</strain>
        <tissue evidence="1">Muscle</tissue>
    </source>
</reference>
<sequence length="235" mass="26040">MADLTGGLHPPSKGYMSVRCYPSEQEVLRTLVDQFFSPIPRADTSICDVMPRPDTVRILSPFYLQQYSSATSLCSKKCKEPIAAWQLLNEQLQSLPDPQFHCRPAILTTCQHTIRGGTAVRTKDLEPGFNFPSRFAAILTINSNKSKPFAWAFTQGSLNSDPALELTGIVSCSPSLEGSDPRTRLQTRCQGARAISESTTDSKTSPRFAVSLKFEYGSPPERVNERWQLPAEPVL</sequence>
<dbReference type="EMBL" id="SWJQ01000183">
    <property type="protein sequence ID" value="TRZ19446.1"/>
    <property type="molecule type" value="Genomic_DNA"/>
</dbReference>
<name>A0A8K1GIC0_9PASS</name>
<protein>
    <submittedName>
        <fullName evidence="1">Uncharacterized protein</fullName>
    </submittedName>
</protein>
<organism evidence="1 2">
    <name type="scientific">Zosterops borbonicus</name>
    <dbReference type="NCBI Taxonomy" id="364589"/>
    <lineage>
        <taxon>Eukaryota</taxon>
        <taxon>Metazoa</taxon>
        <taxon>Chordata</taxon>
        <taxon>Craniata</taxon>
        <taxon>Vertebrata</taxon>
        <taxon>Euteleostomi</taxon>
        <taxon>Archelosauria</taxon>
        <taxon>Archosauria</taxon>
        <taxon>Dinosauria</taxon>
        <taxon>Saurischia</taxon>
        <taxon>Theropoda</taxon>
        <taxon>Coelurosauria</taxon>
        <taxon>Aves</taxon>
        <taxon>Neognathae</taxon>
        <taxon>Neoaves</taxon>
        <taxon>Telluraves</taxon>
        <taxon>Australaves</taxon>
        <taxon>Passeriformes</taxon>
        <taxon>Sylvioidea</taxon>
        <taxon>Zosteropidae</taxon>
        <taxon>Zosterops</taxon>
    </lineage>
</organism>
<proteinExistence type="predicted"/>